<dbReference type="OrthoDB" id="7597008at2"/>
<comment type="caution">
    <text evidence="2">The sequence shown here is derived from an EMBL/GenBank/DDBJ whole genome shotgun (WGS) entry which is preliminary data.</text>
</comment>
<dbReference type="Gene3D" id="1.20.5.1210">
    <property type="entry name" value="Integron cassette protein helical domain"/>
    <property type="match status" value="1"/>
</dbReference>
<evidence type="ECO:0000313" key="2">
    <source>
        <dbReference type="EMBL" id="RTR33772.1"/>
    </source>
</evidence>
<accession>A0A431WDZ2</accession>
<keyword evidence="3" id="KW-1185">Reference proteome</keyword>
<proteinExistence type="predicted"/>
<dbReference type="Pfam" id="PF18287">
    <property type="entry name" value="Hfx_Cass5"/>
    <property type="match status" value="1"/>
</dbReference>
<dbReference type="AlphaFoldDB" id="A0A431WDZ2"/>
<sequence length="99" mass="11497">MEVIERVEILENNQLIVVLASGGDPSYQYIYREAAEVNWDNNLKAFKSPPPREWSHSDWFHHIIKVAKNCSINLSLNNETTWVNIPNNVKEQMLVCKNT</sequence>
<protein>
    <recommendedName>
        <fullName evidence="1">Integron Cassette Protein Hfx-Cass5 domain-containing protein</fullName>
    </recommendedName>
</protein>
<dbReference type="Gene3D" id="2.20.20.40">
    <property type="entry name" value="Integron cassette protein"/>
    <property type="match status" value="1"/>
</dbReference>
<reference evidence="2 3" key="1">
    <citation type="submission" date="2018-12" db="EMBL/GenBank/DDBJ databases">
        <authorList>
            <person name="Yu L."/>
        </authorList>
    </citation>
    <scope>NUCLEOTIDE SEQUENCE [LARGE SCALE GENOMIC DNA]</scope>
    <source>
        <strain evidence="2 3">HAW-EB5</strain>
    </source>
</reference>
<dbReference type="RefSeq" id="WP_126505321.1">
    <property type="nucleotide sequence ID" value="NZ_RXNV01000002.1"/>
</dbReference>
<organism evidence="2 3">
    <name type="scientific">Shewanella atlantica</name>
    <dbReference type="NCBI Taxonomy" id="271099"/>
    <lineage>
        <taxon>Bacteria</taxon>
        <taxon>Pseudomonadati</taxon>
        <taxon>Pseudomonadota</taxon>
        <taxon>Gammaproteobacteria</taxon>
        <taxon>Alteromonadales</taxon>
        <taxon>Shewanellaceae</taxon>
        <taxon>Shewanella</taxon>
    </lineage>
</organism>
<evidence type="ECO:0000313" key="3">
    <source>
        <dbReference type="Proteomes" id="UP000282060"/>
    </source>
</evidence>
<dbReference type="Proteomes" id="UP000282060">
    <property type="component" value="Unassembled WGS sequence"/>
</dbReference>
<evidence type="ECO:0000259" key="1">
    <source>
        <dbReference type="Pfam" id="PF18287"/>
    </source>
</evidence>
<gene>
    <name evidence="2" type="ORF">EKG39_08760</name>
</gene>
<dbReference type="InterPro" id="IPR041376">
    <property type="entry name" value="Hfx_Cass5"/>
</dbReference>
<name>A0A431WDZ2_9GAMM</name>
<dbReference type="EMBL" id="RXNV01000002">
    <property type="protein sequence ID" value="RTR33772.1"/>
    <property type="molecule type" value="Genomic_DNA"/>
</dbReference>
<feature type="domain" description="Integron Cassette Protein Hfx-Cass5" evidence="1">
    <location>
        <begin position="26"/>
        <end position="75"/>
    </location>
</feature>